<evidence type="ECO:0000313" key="3">
    <source>
        <dbReference type="WBParaSite" id="ASIM_0001698601-mRNA-1"/>
    </source>
</evidence>
<keyword evidence="2" id="KW-1185">Reference proteome</keyword>
<dbReference type="OrthoDB" id="10586825at2759"/>
<dbReference type="Proteomes" id="UP000267096">
    <property type="component" value="Unassembled WGS sequence"/>
</dbReference>
<sequence>MEILSENDLIRIAWTTTGFSTDSQRYAVKLLLRVGQFTDTHNIKVDSDGDLITLLTDYQHLYLDRVPLAKTFTAINAKLSAPDAVLLTKISGLFTSESAKSELSTSSDSVEHDSITISLENTSGKRNFKWKFEGRLISDHGQSVCVAVHSILLRKCSSFGYRSFLDRGLF</sequence>
<evidence type="ECO:0000313" key="1">
    <source>
        <dbReference type="EMBL" id="VDK57659.1"/>
    </source>
</evidence>
<dbReference type="EMBL" id="UYRR01033054">
    <property type="protein sequence ID" value="VDK57659.1"/>
    <property type="molecule type" value="Genomic_DNA"/>
</dbReference>
<dbReference type="WBParaSite" id="ASIM_0001698601-mRNA-1">
    <property type="protein sequence ID" value="ASIM_0001698601-mRNA-1"/>
    <property type="gene ID" value="ASIM_0001698601"/>
</dbReference>
<evidence type="ECO:0000313" key="2">
    <source>
        <dbReference type="Proteomes" id="UP000267096"/>
    </source>
</evidence>
<protein>
    <submittedName>
        <fullName evidence="3">DOMON domain-containing protein</fullName>
    </submittedName>
</protein>
<accession>A0A0M3K7P5</accession>
<dbReference type="AlphaFoldDB" id="A0A0M3K7P5"/>
<reference evidence="3" key="1">
    <citation type="submission" date="2017-02" db="UniProtKB">
        <authorList>
            <consortium name="WormBaseParasite"/>
        </authorList>
    </citation>
    <scope>IDENTIFICATION</scope>
</reference>
<gene>
    <name evidence="1" type="ORF">ASIM_LOCUS16393</name>
</gene>
<name>A0A0M3K7P5_ANISI</name>
<organism evidence="3">
    <name type="scientific">Anisakis simplex</name>
    <name type="common">Herring worm</name>
    <dbReference type="NCBI Taxonomy" id="6269"/>
    <lineage>
        <taxon>Eukaryota</taxon>
        <taxon>Metazoa</taxon>
        <taxon>Ecdysozoa</taxon>
        <taxon>Nematoda</taxon>
        <taxon>Chromadorea</taxon>
        <taxon>Rhabditida</taxon>
        <taxon>Spirurina</taxon>
        <taxon>Ascaridomorpha</taxon>
        <taxon>Ascaridoidea</taxon>
        <taxon>Anisakidae</taxon>
        <taxon>Anisakis</taxon>
        <taxon>Anisakis simplex complex</taxon>
    </lineage>
</organism>
<proteinExistence type="predicted"/>
<reference evidence="1 2" key="2">
    <citation type="submission" date="2018-11" db="EMBL/GenBank/DDBJ databases">
        <authorList>
            <consortium name="Pathogen Informatics"/>
        </authorList>
    </citation>
    <scope>NUCLEOTIDE SEQUENCE [LARGE SCALE GENOMIC DNA]</scope>
</reference>